<dbReference type="InterPro" id="IPR018152">
    <property type="entry name" value="SOD_Cu/Zn_BS"/>
</dbReference>
<protein>
    <submittedName>
        <fullName evidence="5">Superoxide dismutase copper/zinc binding protein</fullName>
    </submittedName>
</protein>
<dbReference type="RefSeq" id="WP_013215400.1">
    <property type="nucleotide sequence ID" value="NC_014313.1"/>
</dbReference>
<gene>
    <name evidence="5" type="ordered locus">Hden_1373</name>
</gene>
<dbReference type="SUPFAM" id="SSF49329">
    <property type="entry name" value="Cu,Zn superoxide dismutase-like"/>
    <property type="match status" value="1"/>
</dbReference>
<feature type="signal peptide" evidence="3">
    <location>
        <begin position="1"/>
        <end position="24"/>
    </location>
</feature>
<dbReference type="PROSITE" id="PS00087">
    <property type="entry name" value="SOD_CU_ZN_1"/>
    <property type="match status" value="1"/>
</dbReference>
<dbReference type="HOGENOM" id="CLU_056632_7_1_5"/>
<dbReference type="InterPro" id="IPR001424">
    <property type="entry name" value="SOD_Cu_Zn_dom"/>
</dbReference>
<comment type="similarity">
    <text evidence="1">Belongs to the Cu-Zn superoxide dismutase family.</text>
</comment>
<dbReference type="Gene3D" id="2.60.40.200">
    <property type="entry name" value="Superoxide dismutase, copper/zinc binding domain"/>
    <property type="match status" value="1"/>
</dbReference>
<accession>D8JX49</accession>
<evidence type="ECO:0000256" key="3">
    <source>
        <dbReference type="SAM" id="SignalP"/>
    </source>
</evidence>
<reference evidence="6" key="1">
    <citation type="journal article" date="2011" name="J. Bacteriol.">
        <title>Genome sequences of eight morphologically diverse alphaproteobacteria.</title>
        <authorList>
            <consortium name="US DOE Joint Genome Institute"/>
            <person name="Brown P.J."/>
            <person name="Kysela D.T."/>
            <person name="Buechlein A."/>
            <person name="Hemmerich C."/>
            <person name="Brun Y.V."/>
        </authorList>
    </citation>
    <scope>NUCLEOTIDE SEQUENCE [LARGE SCALE GENOMIC DNA]</scope>
    <source>
        <strain evidence="6">ATCC 51888 / DSM 1869 / NCIB 11706 / TK 0415</strain>
    </source>
</reference>
<dbReference type="InterPro" id="IPR036423">
    <property type="entry name" value="SOD-like_Cu/Zn_dom_sf"/>
</dbReference>
<keyword evidence="3" id="KW-0732">Signal</keyword>
<evidence type="ECO:0000313" key="5">
    <source>
        <dbReference type="EMBL" id="ADJ23185.1"/>
    </source>
</evidence>
<evidence type="ECO:0000256" key="2">
    <source>
        <dbReference type="SAM" id="MobiDB-lite"/>
    </source>
</evidence>
<evidence type="ECO:0000259" key="4">
    <source>
        <dbReference type="Pfam" id="PF00080"/>
    </source>
</evidence>
<dbReference type="GO" id="GO:0005507">
    <property type="term" value="F:copper ion binding"/>
    <property type="evidence" value="ECO:0007669"/>
    <property type="project" value="InterPro"/>
</dbReference>
<name>D8JX49_HYPDA</name>
<dbReference type="PANTHER" id="PTHR10003">
    <property type="entry name" value="SUPEROXIDE DISMUTASE CU-ZN -RELATED"/>
    <property type="match status" value="1"/>
</dbReference>
<dbReference type="Proteomes" id="UP000002033">
    <property type="component" value="Chromosome"/>
</dbReference>
<dbReference type="eggNOG" id="COG2032">
    <property type="taxonomic scope" value="Bacteria"/>
</dbReference>
<dbReference type="AlphaFoldDB" id="D8JX49"/>
<dbReference type="InterPro" id="IPR024134">
    <property type="entry name" value="SOD_Cu/Zn_/chaperone"/>
</dbReference>
<evidence type="ECO:0000256" key="1">
    <source>
        <dbReference type="ARBA" id="ARBA00010457"/>
    </source>
</evidence>
<organism evidence="5 6">
    <name type="scientific">Hyphomicrobium denitrificans (strain ATCC 51888 / DSM 1869 / NCIMB 11706 / TK 0415)</name>
    <dbReference type="NCBI Taxonomy" id="582899"/>
    <lineage>
        <taxon>Bacteria</taxon>
        <taxon>Pseudomonadati</taxon>
        <taxon>Pseudomonadota</taxon>
        <taxon>Alphaproteobacteria</taxon>
        <taxon>Hyphomicrobiales</taxon>
        <taxon>Hyphomicrobiaceae</taxon>
        <taxon>Hyphomicrobium</taxon>
    </lineage>
</organism>
<dbReference type="STRING" id="582899.Hden_1373"/>
<proteinExistence type="inferred from homology"/>
<feature type="chain" id="PRO_5003116567" evidence="3">
    <location>
        <begin position="25"/>
        <end position="178"/>
    </location>
</feature>
<sequence precursor="true">MKRRALHLVLGCCFGIALSASAYAADVSVDINKITPDGVGDKIGTVVISEKSGGGLQFKVDITGVTPGEHGFHVHATGDCAAQTKDGKLQAGLAAGPHYDPTSSKSHKGPTGQGHKGDLPFLTATDKGINVVVSAPHLTLADVSGRALMIHEGGDNYTDHPENGGGKGRIACGVVPKS</sequence>
<feature type="domain" description="Superoxide dismutase copper/zinc binding" evidence="4">
    <location>
        <begin position="44"/>
        <end position="175"/>
    </location>
</feature>
<evidence type="ECO:0000313" key="6">
    <source>
        <dbReference type="Proteomes" id="UP000002033"/>
    </source>
</evidence>
<feature type="region of interest" description="Disordered" evidence="2">
    <location>
        <begin position="92"/>
        <end position="118"/>
    </location>
</feature>
<keyword evidence="6" id="KW-1185">Reference proteome</keyword>
<dbReference type="Pfam" id="PF00080">
    <property type="entry name" value="Sod_Cu"/>
    <property type="match status" value="1"/>
</dbReference>
<dbReference type="KEGG" id="hdn:Hden_1373"/>
<dbReference type="GO" id="GO:0006801">
    <property type="term" value="P:superoxide metabolic process"/>
    <property type="evidence" value="ECO:0007669"/>
    <property type="project" value="InterPro"/>
</dbReference>
<dbReference type="EMBL" id="CP002083">
    <property type="protein sequence ID" value="ADJ23185.1"/>
    <property type="molecule type" value="Genomic_DNA"/>
</dbReference>
<dbReference type="OrthoDB" id="5431326at2"/>